<dbReference type="Gene3D" id="6.10.250.2800">
    <property type="match status" value="1"/>
</dbReference>
<dbReference type="GO" id="GO:0060271">
    <property type="term" value="P:cilium assembly"/>
    <property type="evidence" value="ECO:0007669"/>
    <property type="project" value="TreeGrafter"/>
</dbReference>
<dbReference type="Proteomes" id="UP001487740">
    <property type="component" value="Unassembled WGS sequence"/>
</dbReference>
<dbReference type="InterPro" id="IPR048643">
    <property type="entry name" value="Itf52_C"/>
</dbReference>
<dbReference type="GO" id="GO:0042073">
    <property type="term" value="P:intraciliary transport"/>
    <property type="evidence" value="ECO:0007669"/>
    <property type="project" value="TreeGrafter"/>
</dbReference>
<dbReference type="Pfam" id="PF21178">
    <property type="entry name" value="Itf52_C"/>
    <property type="match status" value="1"/>
</dbReference>
<dbReference type="GO" id="GO:0030992">
    <property type="term" value="C:intraciliary transport particle B"/>
    <property type="evidence" value="ECO:0007669"/>
    <property type="project" value="TreeGrafter"/>
</dbReference>
<name>A0AAW0T1R4_SCYPA</name>
<dbReference type="CDD" id="cd23683">
    <property type="entry name" value="IFT52_CTD"/>
    <property type="match status" value="1"/>
</dbReference>
<evidence type="ECO:0000259" key="1">
    <source>
        <dbReference type="Pfam" id="PF21178"/>
    </source>
</evidence>
<dbReference type="EMBL" id="JARAKH010000042">
    <property type="protein sequence ID" value="KAK8380137.1"/>
    <property type="molecule type" value="Genomic_DNA"/>
</dbReference>
<evidence type="ECO:0000259" key="2">
    <source>
        <dbReference type="Pfam" id="PF23352"/>
    </source>
</evidence>
<proteinExistence type="predicted"/>
<dbReference type="InterPro" id="IPR055460">
    <property type="entry name" value="IFT52_central"/>
</dbReference>
<dbReference type="PANTHER" id="PTHR12969">
    <property type="entry name" value="NGD5/OSM-6/IFT52"/>
    <property type="match status" value="1"/>
</dbReference>
<evidence type="ECO:0000259" key="3">
    <source>
        <dbReference type="Pfam" id="PF23355"/>
    </source>
</evidence>
<organism evidence="4 5">
    <name type="scientific">Scylla paramamosain</name>
    <name type="common">Mud crab</name>
    <dbReference type="NCBI Taxonomy" id="85552"/>
    <lineage>
        <taxon>Eukaryota</taxon>
        <taxon>Metazoa</taxon>
        <taxon>Ecdysozoa</taxon>
        <taxon>Arthropoda</taxon>
        <taxon>Crustacea</taxon>
        <taxon>Multicrustacea</taxon>
        <taxon>Malacostraca</taxon>
        <taxon>Eumalacostraca</taxon>
        <taxon>Eucarida</taxon>
        <taxon>Decapoda</taxon>
        <taxon>Pleocyemata</taxon>
        <taxon>Brachyura</taxon>
        <taxon>Eubrachyura</taxon>
        <taxon>Portunoidea</taxon>
        <taxon>Portunidae</taxon>
        <taxon>Portuninae</taxon>
        <taxon>Scylla</taxon>
    </lineage>
</organism>
<feature type="domain" description="IFT52 central" evidence="2">
    <location>
        <begin position="284"/>
        <end position="364"/>
    </location>
</feature>
<dbReference type="AlphaFoldDB" id="A0AAW0T1R4"/>
<reference evidence="4 5" key="1">
    <citation type="submission" date="2023-03" db="EMBL/GenBank/DDBJ databases">
        <title>High-quality genome of Scylla paramamosain provides insights in environmental adaptation.</title>
        <authorList>
            <person name="Zhang L."/>
        </authorList>
    </citation>
    <scope>NUCLEOTIDE SEQUENCE [LARGE SCALE GENOMIC DNA]</scope>
    <source>
        <strain evidence="4">LZ_2023a</strain>
        <tissue evidence="4">Muscle</tissue>
    </source>
</reference>
<dbReference type="Pfam" id="PF23355">
    <property type="entry name" value="IFT52_GIFT"/>
    <property type="match status" value="1"/>
</dbReference>
<dbReference type="GO" id="GO:0005929">
    <property type="term" value="C:cilium"/>
    <property type="evidence" value="ECO:0007669"/>
    <property type="project" value="TreeGrafter"/>
</dbReference>
<sequence length="451" mass="51040">MTPTAKVEGGGKEHGSVILFDESKAELFKLSDGYKSLHKKLKTQWKVVSNREDLSKESVAQVAVVVLACPRQRFTEGQFSILRRHVDEGGSLFVLAEEGGEKKANSNINFLLEEYGIAVNNDSVVRTCYYRYFHPKECLINNGILNRAILEASGKNIPSLILDESRSSRTFNFTLVSPWPFVYPFGCTLNVARPAVAVLSTGSISFPLNRPVCAFYEHPRNRGRVAVLGSAHMLCDQYLDREENSKIKDVVFQFLTAKDFKLNQIDADDPEISDYNMTPDVACLAENLRTCLQESEEVPTDYTQLFHTQLTSVDMQLVPTSLEAYNKLNVKHEPLRLITPQFETPLPPLQPAVFPPSFRELPHPSLELFDLDEAFSSEKSRLAQVTNKCKDEDLEYYVRECGDILSVMPKLPPNARDAKHILEYIFTQLVEFKKLNQDPDAFSRSEMEGEL</sequence>
<keyword evidence="5" id="KW-1185">Reference proteome</keyword>
<dbReference type="GO" id="GO:0005814">
    <property type="term" value="C:centriole"/>
    <property type="evidence" value="ECO:0007669"/>
    <property type="project" value="TreeGrafter"/>
</dbReference>
<evidence type="ECO:0008006" key="6">
    <source>
        <dbReference type="Google" id="ProtNLM"/>
    </source>
</evidence>
<dbReference type="InterPro" id="IPR039975">
    <property type="entry name" value="IFT52"/>
</dbReference>
<feature type="domain" description="IFT52 GIFT" evidence="3">
    <location>
        <begin position="18"/>
        <end position="268"/>
    </location>
</feature>
<evidence type="ECO:0000313" key="4">
    <source>
        <dbReference type="EMBL" id="KAK8380137.1"/>
    </source>
</evidence>
<dbReference type="Pfam" id="PF23352">
    <property type="entry name" value="IFT52_central"/>
    <property type="match status" value="1"/>
</dbReference>
<comment type="caution">
    <text evidence="4">The sequence shown here is derived from an EMBL/GenBank/DDBJ whole genome shotgun (WGS) entry which is preliminary data.</text>
</comment>
<feature type="domain" description="Intraflagellar transport protein 52 C-terminal" evidence="1">
    <location>
        <begin position="375"/>
        <end position="426"/>
    </location>
</feature>
<evidence type="ECO:0000313" key="5">
    <source>
        <dbReference type="Proteomes" id="UP001487740"/>
    </source>
</evidence>
<dbReference type="PANTHER" id="PTHR12969:SF7">
    <property type="entry name" value="INTRAFLAGELLAR TRANSPORT PROTEIN 52 HOMOLOG"/>
    <property type="match status" value="1"/>
</dbReference>
<accession>A0AAW0T1R4</accession>
<dbReference type="InterPro" id="IPR055458">
    <property type="entry name" value="IFT52_GIFT"/>
</dbReference>
<gene>
    <name evidence="4" type="ORF">O3P69_016646</name>
</gene>
<protein>
    <recommendedName>
        <fullName evidence="6">Intraflagellar transport protein 52-like protein</fullName>
    </recommendedName>
</protein>